<organism evidence="1 2">
    <name type="scientific">Gossypium klotzschianum</name>
    <dbReference type="NCBI Taxonomy" id="34286"/>
    <lineage>
        <taxon>Eukaryota</taxon>
        <taxon>Viridiplantae</taxon>
        <taxon>Streptophyta</taxon>
        <taxon>Embryophyta</taxon>
        <taxon>Tracheophyta</taxon>
        <taxon>Spermatophyta</taxon>
        <taxon>Magnoliopsida</taxon>
        <taxon>eudicotyledons</taxon>
        <taxon>Gunneridae</taxon>
        <taxon>Pentapetalae</taxon>
        <taxon>rosids</taxon>
        <taxon>malvids</taxon>
        <taxon>Malvales</taxon>
        <taxon>Malvaceae</taxon>
        <taxon>Malvoideae</taxon>
        <taxon>Gossypium</taxon>
    </lineage>
</organism>
<sequence>MVVKPLWTNWQGPTCKSGVGCGRF</sequence>
<evidence type="ECO:0000313" key="1">
    <source>
        <dbReference type="EMBL" id="MBA0655160.1"/>
    </source>
</evidence>
<comment type="caution">
    <text evidence="1">The sequence shown here is derived from an EMBL/GenBank/DDBJ whole genome shotgun (WGS) entry which is preliminary data.</text>
</comment>
<dbReference type="EMBL" id="JABFAB010000008">
    <property type="protein sequence ID" value="MBA0655160.1"/>
    <property type="molecule type" value="Genomic_DNA"/>
</dbReference>
<protein>
    <submittedName>
        <fullName evidence="1">Uncharacterized protein</fullName>
    </submittedName>
</protein>
<gene>
    <name evidence="1" type="ORF">Goklo_007675</name>
</gene>
<keyword evidence="2" id="KW-1185">Reference proteome</keyword>
<evidence type="ECO:0000313" key="2">
    <source>
        <dbReference type="Proteomes" id="UP000593573"/>
    </source>
</evidence>
<reference evidence="1 2" key="1">
    <citation type="journal article" date="2019" name="Genome Biol. Evol.">
        <title>Insights into the evolution of the New World diploid cottons (Gossypium, subgenus Houzingenia) based on genome sequencing.</title>
        <authorList>
            <person name="Grover C.E."/>
            <person name="Arick M.A. 2nd"/>
            <person name="Thrash A."/>
            <person name="Conover J.L."/>
            <person name="Sanders W.S."/>
            <person name="Peterson D.G."/>
            <person name="Frelichowski J.E."/>
            <person name="Scheffler J.A."/>
            <person name="Scheffler B.E."/>
            <person name="Wendel J.F."/>
        </authorList>
    </citation>
    <scope>NUCLEOTIDE SEQUENCE [LARGE SCALE GENOMIC DNA]</scope>
    <source>
        <strain evidence="1">57</strain>
        <tissue evidence="1">Leaf</tissue>
    </source>
</reference>
<accession>A0A7J8UXL6</accession>
<proteinExistence type="predicted"/>
<dbReference type="Proteomes" id="UP000593573">
    <property type="component" value="Unassembled WGS sequence"/>
</dbReference>
<name>A0A7J8UXL6_9ROSI</name>
<dbReference type="AlphaFoldDB" id="A0A7J8UXL6"/>